<evidence type="ECO:0000313" key="2">
    <source>
        <dbReference type="EMBL" id="QMV86166.1"/>
    </source>
</evidence>
<sequence length="127" mass="13291">MDKISERAVTKIVAAAVASVPGTATIKSGVGRLTGRAFPRFDVQLDDDGDTATIEAFIAVTWPAPLLDVAETVRDTIVEHVHTLTGIKVLACNVVVGPVVAGEGRVLVEDLALPPLVTTPITVRGIR</sequence>
<dbReference type="AlphaFoldDB" id="A0A7G5FHS5"/>
<reference evidence="2 3" key="1">
    <citation type="submission" date="2020-07" db="EMBL/GenBank/DDBJ databases">
        <title>non toxigenic Corynebacterium sp. nov from a clinical source.</title>
        <authorList>
            <person name="Bernier A.-M."/>
            <person name="Bernard K."/>
        </authorList>
    </citation>
    <scope>NUCLEOTIDE SEQUENCE [LARGE SCALE GENOMIC DNA]</scope>
    <source>
        <strain evidence="3">NML 93-0612</strain>
    </source>
</reference>
<organism evidence="2 3">
    <name type="scientific">Corynebacterium hindlerae</name>
    <dbReference type="NCBI Taxonomy" id="699041"/>
    <lineage>
        <taxon>Bacteria</taxon>
        <taxon>Bacillati</taxon>
        <taxon>Actinomycetota</taxon>
        <taxon>Actinomycetes</taxon>
        <taxon>Mycobacteriales</taxon>
        <taxon>Corynebacteriaceae</taxon>
        <taxon>Corynebacterium</taxon>
    </lineage>
</organism>
<dbReference type="Proteomes" id="UP000515570">
    <property type="component" value="Chromosome"/>
</dbReference>
<evidence type="ECO:0000256" key="1">
    <source>
        <dbReference type="ARBA" id="ARBA00005721"/>
    </source>
</evidence>
<dbReference type="RefSeq" id="WP_182386977.1">
    <property type="nucleotide sequence ID" value="NZ_CP059833.1"/>
</dbReference>
<keyword evidence="3" id="KW-1185">Reference proteome</keyword>
<gene>
    <name evidence="2" type="ORF">HW450_05480</name>
</gene>
<protein>
    <submittedName>
        <fullName evidence="2">Asp23/Gls24 family envelope stress response protein</fullName>
    </submittedName>
</protein>
<dbReference type="Pfam" id="PF03780">
    <property type="entry name" value="Asp23"/>
    <property type="match status" value="1"/>
</dbReference>
<proteinExistence type="inferred from homology"/>
<dbReference type="EMBL" id="CP059833">
    <property type="protein sequence ID" value="QMV86166.1"/>
    <property type="molecule type" value="Genomic_DNA"/>
</dbReference>
<accession>A0A7G5FHS5</accession>
<comment type="similarity">
    <text evidence="1">Belongs to the asp23 family.</text>
</comment>
<dbReference type="InterPro" id="IPR005531">
    <property type="entry name" value="Asp23"/>
</dbReference>
<evidence type="ECO:0000313" key="3">
    <source>
        <dbReference type="Proteomes" id="UP000515570"/>
    </source>
</evidence>
<name>A0A7G5FHS5_9CORY</name>